<proteinExistence type="predicted"/>
<reference evidence="4" key="1">
    <citation type="submission" date="2021-01" db="EMBL/GenBank/DDBJ databases">
        <authorList>
            <consortium name="Genoscope - CEA"/>
            <person name="William W."/>
        </authorList>
    </citation>
    <scope>NUCLEOTIDE SEQUENCE</scope>
</reference>
<dbReference type="PROSITE" id="PS50005">
    <property type="entry name" value="TPR"/>
    <property type="match status" value="8"/>
</dbReference>
<keyword evidence="1" id="KW-0677">Repeat</keyword>
<dbReference type="InterPro" id="IPR019734">
    <property type="entry name" value="TPR_rpt"/>
</dbReference>
<dbReference type="Pfam" id="PF13181">
    <property type="entry name" value="TPR_8"/>
    <property type="match status" value="6"/>
</dbReference>
<feature type="repeat" description="TPR" evidence="3">
    <location>
        <begin position="333"/>
        <end position="366"/>
    </location>
</feature>
<protein>
    <recommendedName>
        <fullName evidence="6">Tetratricopeptide repeat protein</fullName>
    </recommendedName>
</protein>
<evidence type="ECO:0000313" key="4">
    <source>
        <dbReference type="EMBL" id="CAD8060734.1"/>
    </source>
</evidence>
<feature type="repeat" description="TPR" evidence="3">
    <location>
        <begin position="112"/>
        <end position="145"/>
    </location>
</feature>
<feature type="repeat" description="TPR" evidence="3">
    <location>
        <begin position="43"/>
        <end position="76"/>
    </location>
</feature>
<feature type="repeat" description="TPR" evidence="3">
    <location>
        <begin position="367"/>
        <end position="400"/>
    </location>
</feature>
<dbReference type="InterPro" id="IPR051685">
    <property type="entry name" value="Ycf3/AcsC/BcsC/TPR_MFPF"/>
</dbReference>
<gene>
    <name evidence="4" type="ORF">PSON_ATCC_30995.1.T0140433</name>
</gene>
<feature type="repeat" description="TPR" evidence="3">
    <location>
        <begin position="401"/>
        <end position="434"/>
    </location>
</feature>
<feature type="repeat" description="TPR" evidence="3">
    <location>
        <begin position="435"/>
        <end position="468"/>
    </location>
</feature>
<dbReference type="PANTHER" id="PTHR44943:SF8">
    <property type="entry name" value="TPR REPEAT-CONTAINING PROTEIN MJ0263"/>
    <property type="match status" value="1"/>
</dbReference>
<evidence type="ECO:0000256" key="2">
    <source>
        <dbReference type="ARBA" id="ARBA00022803"/>
    </source>
</evidence>
<feature type="repeat" description="TPR" evidence="3">
    <location>
        <begin position="194"/>
        <end position="227"/>
    </location>
</feature>
<name>A0A8S1LCY7_9CILI</name>
<sequence length="490" mass="56264">MKKNQIFEEDAENFQDGISYQKNIEEIKRLTSMINSNIYGDKAELYYQKGMNLFIIGNYEEALQSLNKATNIDNKHANSYYQKGEILRSFLKDSKAAIIELDEAIRINPNYIEAYETRGYALMDLGRYKESANCFDKIIRINLQMGNKIKPDNYGLFELPNGYEGKASALKKQGRWKEVLECYNELIKHQPNNEHHYHDRANALLNLARIDEALESLDKALSIQPKNPFFLNTKGIALAKSGNKIATDQFYNMMLQSKSEFLDRSSIYLQRAFAMNILDDKEQALINFDMAIKASPEYYQAYKAKGQMLYTQGNKKQALDCFNKAIQINPNYVEAYHCQGSILFELGQYWESIKSYNKIIKINPYDAVAYNDKGWILSKLGDHEQALESINQSLEINPDSAQTHHSKGFALSALGFLQEAIESFNRALEFDNKLLQAHCDKGKCYLLLQNYQLAIECFDKASTIDSNCSEAQNGIFQAEKMLKQLNNIQQ</sequence>
<comment type="caution">
    <text evidence="4">The sequence shown here is derived from an EMBL/GenBank/DDBJ whole genome shotgun (WGS) entry which is preliminary data.</text>
</comment>
<evidence type="ECO:0000256" key="1">
    <source>
        <dbReference type="ARBA" id="ARBA00022737"/>
    </source>
</evidence>
<dbReference type="EMBL" id="CAJJDN010000014">
    <property type="protein sequence ID" value="CAD8060734.1"/>
    <property type="molecule type" value="Genomic_DNA"/>
</dbReference>
<dbReference type="Pfam" id="PF00515">
    <property type="entry name" value="TPR_1"/>
    <property type="match status" value="3"/>
</dbReference>
<dbReference type="PROSITE" id="PS50293">
    <property type="entry name" value="TPR_REGION"/>
    <property type="match status" value="2"/>
</dbReference>
<feature type="repeat" description="TPR" evidence="3">
    <location>
        <begin position="299"/>
        <end position="332"/>
    </location>
</feature>
<accession>A0A8S1LCY7</accession>
<dbReference type="Proteomes" id="UP000692954">
    <property type="component" value="Unassembled WGS sequence"/>
</dbReference>
<dbReference type="PANTHER" id="PTHR44943">
    <property type="entry name" value="CELLULOSE SYNTHASE OPERON PROTEIN C"/>
    <property type="match status" value="1"/>
</dbReference>
<dbReference type="OrthoDB" id="9991317at2759"/>
<dbReference type="SMART" id="SM00028">
    <property type="entry name" value="TPR"/>
    <property type="match status" value="11"/>
</dbReference>
<evidence type="ECO:0000256" key="3">
    <source>
        <dbReference type="PROSITE-ProRule" id="PRU00339"/>
    </source>
</evidence>
<dbReference type="AlphaFoldDB" id="A0A8S1LCY7"/>
<keyword evidence="5" id="KW-1185">Reference proteome</keyword>
<organism evidence="4 5">
    <name type="scientific">Paramecium sonneborni</name>
    <dbReference type="NCBI Taxonomy" id="65129"/>
    <lineage>
        <taxon>Eukaryota</taxon>
        <taxon>Sar</taxon>
        <taxon>Alveolata</taxon>
        <taxon>Ciliophora</taxon>
        <taxon>Intramacronucleata</taxon>
        <taxon>Oligohymenophorea</taxon>
        <taxon>Peniculida</taxon>
        <taxon>Parameciidae</taxon>
        <taxon>Paramecium</taxon>
    </lineage>
</organism>
<evidence type="ECO:0000313" key="5">
    <source>
        <dbReference type="Proteomes" id="UP000692954"/>
    </source>
</evidence>
<keyword evidence="2 3" id="KW-0802">TPR repeat</keyword>
<evidence type="ECO:0008006" key="6">
    <source>
        <dbReference type="Google" id="ProtNLM"/>
    </source>
</evidence>